<keyword evidence="2" id="KW-1185">Reference proteome</keyword>
<name>A0A285HYQ6_9ACTN</name>
<reference evidence="1 2" key="1">
    <citation type="submission" date="2017-09" db="EMBL/GenBank/DDBJ databases">
        <authorList>
            <person name="Ehlers B."/>
            <person name="Leendertz F.H."/>
        </authorList>
    </citation>
    <scope>NUCLEOTIDE SEQUENCE [LARGE SCALE GENOMIC DNA]</scope>
    <source>
        <strain evidence="1 2">CGMCC 4.6857</strain>
    </source>
</reference>
<evidence type="ECO:0000313" key="1">
    <source>
        <dbReference type="EMBL" id="SNY40829.1"/>
    </source>
</evidence>
<dbReference type="RefSeq" id="WP_179855210.1">
    <property type="nucleotide sequence ID" value="NZ_OBDY01000006.1"/>
</dbReference>
<evidence type="ECO:0000313" key="2">
    <source>
        <dbReference type="Proteomes" id="UP000219612"/>
    </source>
</evidence>
<dbReference type="EMBL" id="OBDY01000006">
    <property type="protein sequence ID" value="SNY40829.1"/>
    <property type="molecule type" value="Genomic_DNA"/>
</dbReference>
<accession>A0A285HYQ6</accession>
<gene>
    <name evidence="1" type="ORF">SAMN05421748_10688</name>
</gene>
<dbReference type="Proteomes" id="UP000219612">
    <property type="component" value="Unassembled WGS sequence"/>
</dbReference>
<protein>
    <submittedName>
        <fullName evidence="1">Uncharacterized protein</fullName>
    </submittedName>
</protein>
<dbReference type="AlphaFoldDB" id="A0A285HYQ6"/>
<organism evidence="1 2">
    <name type="scientific">Paractinoplanes atraurantiacus</name>
    <dbReference type="NCBI Taxonomy" id="1036182"/>
    <lineage>
        <taxon>Bacteria</taxon>
        <taxon>Bacillati</taxon>
        <taxon>Actinomycetota</taxon>
        <taxon>Actinomycetes</taxon>
        <taxon>Micromonosporales</taxon>
        <taxon>Micromonosporaceae</taxon>
        <taxon>Paractinoplanes</taxon>
    </lineage>
</organism>
<sequence>MRKRIESAVERYDQDWPHLTDKQKKAYDGEFVGQMIDHVRRLCEAL</sequence>
<proteinExistence type="predicted"/>